<proteinExistence type="predicted"/>
<organism evidence="1 2">
    <name type="scientific">Arctium lappa</name>
    <name type="common">Greater burdock</name>
    <name type="synonym">Lappa major</name>
    <dbReference type="NCBI Taxonomy" id="4217"/>
    <lineage>
        <taxon>Eukaryota</taxon>
        <taxon>Viridiplantae</taxon>
        <taxon>Streptophyta</taxon>
        <taxon>Embryophyta</taxon>
        <taxon>Tracheophyta</taxon>
        <taxon>Spermatophyta</taxon>
        <taxon>Magnoliopsida</taxon>
        <taxon>eudicotyledons</taxon>
        <taxon>Gunneridae</taxon>
        <taxon>Pentapetalae</taxon>
        <taxon>asterids</taxon>
        <taxon>campanulids</taxon>
        <taxon>Asterales</taxon>
        <taxon>Asteraceae</taxon>
        <taxon>Carduoideae</taxon>
        <taxon>Cardueae</taxon>
        <taxon>Arctiinae</taxon>
        <taxon>Arctium</taxon>
    </lineage>
</organism>
<evidence type="ECO:0000313" key="2">
    <source>
        <dbReference type="Proteomes" id="UP001055879"/>
    </source>
</evidence>
<evidence type="ECO:0000313" key="1">
    <source>
        <dbReference type="EMBL" id="KAI3757943.1"/>
    </source>
</evidence>
<keyword evidence="2" id="KW-1185">Reference proteome</keyword>
<dbReference type="EMBL" id="CM042048">
    <property type="protein sequence ID" value="KAI3757943.1"/>
    <property type="molecule type" value="Genomic_DNA"/>
</dbReference>
<gene>
    <name evidence="1" type="ORF">L6452_05487</name>
</gene>
<reference evidence="1 2" key="2">
    <citation type="journal article" date="2022" name="Mol. Ecol. Resour.">
        <title>The genomes of chicory, endive, great burdock and yacon provide insights into Asteraceae paleo-polyploidization history and plant inulin production.</title>
        <authorList>
            <person name="Fan W."/>
            <person name="Wang S."/>
            <person name="Wang H."/>
            <person name="Wang A."/>
            <person name="Jiang F."/>
            <person name="Liu H."/>
            <person name="Zhao H."/>
            <person name="Xu D."/>
            <person name="Zhang Y."/>
        </authorList>
    </citation>
    <scope>NUCLEOTIDE SEQUENCE [LARGE SCALE GENOMIC DNA]</scope>
    <source>
        <strain evidence="2">cv. Niubang</strain>
    </source>
</reference>
<sequence>MSITKKRWKKLLQLNIFQEKQTKRRKYLNKTRQTKLQEPSTKPQNRKSAVRLQHKNHPNPNQTMIHGKKKTK</sequence>
<protein>
    <submittedName>
        <fullName evidence="1">Uncharacterized protein</fullName>
    </submittedName>
</protein>
<dbReference type="Proteomes" id="UP001055879">
    <property type="component" value="Linkage Group LG02"/>
</dbReference>
<accession>A0ACB9EFZ6</accession>
<comment type="caution">
    <text evidence="1">The sequence shown here is derived from an EMBL/GenBank/DDBJ whole genome shotgun (WGS) entry which is preliminary data.</text>
</comment>
<name>A0ACB9EFZ6_ARCLA</name>
<reference evidence="2" key="1">
    <citation type="journal article" date="2022" name="Mol. Ecol. Resour.">
        <title>The genomes of chicory, endive, great burdock and yacon provide insights into Asteraceae palaeo-polyploidization history and plant inulin production.</title>
        <authorList>
            <person name="Fan W."/>
            <person name="Wang S."/>
            <person name="Wang H."/>
            <person name="Wang A."/>
            <person name="Jiang F."/>
            <person name="Liu H."/>
            <person name="Zhao H."/>
            <person name="Xu D."/>
            <person name="Zhang Y."/>
        </authorList>
    </citation>
    <scope>NUCLEOTIDE SEQUENCE [LARGE SCALE GENOMIC DNA]</scope>
    <source>
        <strain evidence="2">cv. Niubang</strain>
    </source>
</reference>